<dbReference type="SUPFAM" id="SSF51230">
    <property type="entry name" value="Single hybrid motif"/>
    <property type="match status" value="1"/>
</dbReference>
<dbReference type="InterPro" id="IPR045257">
    <property type="entry name" value="E2/Pdx1"/>
</dbReference>
<evidence type="ECO:0000313" key="8">
    <source>
        <dbReference type="Proteomes" id="UP000241818"/>
    </source>
</evidence>
<dbReference type="Gene3D" id="4.10.320.10">
    <property type="entry name" value="E3-binding domain"/>
    <property type="match status" value="1"/>
</dbReference>
<organism evidence="7 8">
    <name type="scientific">Amorphotheca resinae ATCC 22711</name>
    <dbReference type="NCBI Taxonomy" id="857342"/>
    <lineage>
        <taxon>Eukaryota</taxon>
        <taxon>Fungi</taxon>
        <taxon>Dikarya</taxon>
        <taxon>Ascomycota</taxon>
        <taxon>Pezizomycotina</taxon>
        <taxon>Leotiomycetes</taxon>
        <taxon>Helotiales</taxon>
        <taxon>Amorphothecaceae</taxon>
        <taxon>Amorphotheca</taxon>
    </lineage>
</organism>
<keyword evidence="3" id="KW-0809">Transit peptide</keyword>
<dbReference type="PANTHER" id="PTHR23151:SF82">
    <property type="entry name" value="PYRUVATE DEHYDROGENASE COMPLEX PROTEIN X COMPONENT, MITOCHONDRIAL"/>
    <property type="match status" value="1"/>
</dbReference>
<dbReference type="FunFam" id="2.40.50.100:FF:000010">
    <property type="entry name" value="Acetyltransferase component of pyruvate dehydrogenase complex"/>
    <property type="match status" value="1"/>
</dbReference>
<dbReference type="InParanoid" id="A0A2T3B0B6"/>
<comment type="similarity">
    <text evidence="1">Belongs to the 2-oxoacid dehydrogenase family.</text>
</comment>
<dbReference type="InterPro" id="IPR003016">
    <property type="entry name" value="2-oxoA_DH_lipoyl-BS"/>
</dbReference>
<evidence type="ECO:0000256" key="2">
    <source>
        <dbReference type="ARBA" id="ARBA00022823"/>
    </source>
</evidence>
<dbReference type="EMBL" id="KZ679012">
    <property type="protein sequence ID" value="PSS16848.1"/>
    <property type="molecule type" value="Genomic_DNA"/>
</dbReference>
<feature type="domain" description="Lipoyl-binding" evidence="5">
    <location>
        <begin position="37"/>
        <end position="113"/>
    </location>
</feature>
<dbReference type="Pfam" id="PF00364">
    <property type="entry name" value="Biotin_lipoyl"/>
    <property type="match status" value="1"/>
</dbReference>
<evidence type="ECO:0000256" key="1">
    <source>
        <dbReference type="ARBA" id="ARBA00007317"/>
    </source>
</evidence>
<dbReference type="GO" id="GO:0045254">
    <property type="term" value="C:pyruvate dehydrogenase complex"/>
    <property type="evidence" value="ECO:0007669"/>
    <property type="project" value="InterPro"/>
</dbReference>
<dbReference type="PROSITE" id="PS51826">
    <property type="entry name" value="PSBD"/>
    <property type="match status" value="1"/>
</dbReference>
<dbReference type="Proteomes" id="UP000241818">
    <property type="component" value="Unassembled WGS sequence"/>
</dbReference>
<dbReference type="OrthoDB" id="202158at2759"/>
<keyword evidence="2" id="KW-0450">Lipoyl</keyword>
<dbReference type="SUPFAM" id="SSF47005">
    <property type="entry name" value="Peripheral subunit-binding domain of 2-oxo acid dehydrogenase complex"/>
    <property type="match status" value="1"/>
</dbReference>
<dbReference type="PROSITE" id="PS00189">
    <property type="entry name" value="LIPOYL"/>
    <property type="match status" value="1"/>
</dbReference>
<dbReference type="CDD" id="cd06849">
    <property type="entry name" value="lipoyl_domain"/>
    <property type="match status" value="1"/>
</dbReference>
<evidence type="ECO:0000259" key="6">
    <source>
        <dbReference type="PROSITE" id="PS51826"/>
    </source>
</evidence>
<dbReference type="Pfam" id="PF02817">
    <property type="entry name" value="E3_binding"/>
    <property type="match status" value="1"/>
</dbReference>
<dbReference type="GO" id="GO:0006086">
    <property type="term" value="P:pyruvate decarboxylation to acetyl-CoA"/>
    <property type="evidence" value="ECO:0007669"/>
    <property type="project" value="InterPro"/>
</dbReference>
<feature type="domain" description="Peripheral subunit-binding (PSBD)" evidence="6">
    <location>
        <begin position="173"/>
        <end position="213"/>
    </location>
</feature>
<dbReference type="PANTHER" id="PTHR23151">
    <property type="entry name" value="DIHYDROLIPOAMIDE ACETYL/SUCCINYL-TRANSFERASE-RELATED"/>
    <property type="match status" value="1"/>
</dbReference>
<dbReference type="InterPro" id="IPR000089">
    <property type="entry name" value="Biotin_lipoyl"/>
</dbReference>
<dbReference type="InterPro" id="IPR036625">
    <property type="entry name" value="E3-bd_dom_sf"/>
</dbReference>
<dbReference type="Gene3D" id="2.40.50.100">
    <property type="match status" value="1"/>
</dbReference>
<protein>
    <recommendedName>
        <fullName evidence="9">Lipoyl-binding domain-containing protein</fullName>
    </recommendedName>
</protein>
<evidence type="ECO:0000256" key="3">
    <source>
        <dbReference type="ARBA" id="ARBA00022946"/>
    </source>
</evidence>
<dbReference type="PROSITE" id="PS50968">
    <property type="entry name" value="BIOTINYL_LIPOYL"/>
    <property type="match status" value="1"/>
</dbReference>
<dbReference type="RefSeq" id="XP_024720356.1">
    <property type="nucleotide sequence ID" value="XM_024860889.1"/>
</dbReference>
<gene>
    <name evidence="7" type="ORF">M430DRAFT_103881</name>
</gene>
<accession>A0A2T3B0B6</accession>
<dbReference type="AlphaFoldDB" id="A0A2T3B0B6"/>
<dbReference type="STRING" id="857342.A0A2T3B0B6"/>
<evidence type="ECO:0000256" key="4">
    <source>
        <dbReference type="SAM" id="MobiDB-lite"/>
    </source>
</evidence>
<keyword evidence="8" id="KW-1185">Reference proteome</keyword>
<sequence>MASFASACRLSVRLSAKQLRQDATSRGFRTSARSLAAQNFTMPALSPTMTEGNIASWKFKEGDSFSAGDVLLEIETDKASMDVEAQDDGILAKIIQGDGSKGLKVGTRIGVLAEPGDDLSTLEIPADAGPAAAPPAPKEESKAAPEPASSSKAEASKPSSPVPSGTPKKQTYPLLPSVQHLIHEHGLDESAIDKMTPTGPNNRLLKGDVLAYLGSISTSYPAELSSRIEKLSHLDLSNIKIAPPAPKPAKAAPPPAAAAATAPIIEDLEVAVPISLTAVIEVQKRIQSTLGVFLPLSTFIARATALANSNLPRSKTSPPSADELFNQVLGLDKATRAKGFKGNFLPQISALPARSSPDPTKKASTAPAKKKKDLDIIDILSGTTKTQQARAAAAPKPLPGISDSVNVFSVKVPRGDEKRAQLFLDRVKTALEAEPGRLVL</sequence>
<evidence type="ECO:0000313" key="7">
    <source>
        <dbReference type="EMBL" id="PSS16848.1"/>
    </source>
</evidence>
<dbReference type="GO" id="GO:0004742">
    <property type="term" value="F:dihydrolipoyllysine-residue acetyltransferase activity"/>
    <property type="evidence" value="ECO:0007669"/>
    <property type="project" value="TreeGrafter"/>
</dbReference>
<feature type="compositionally biased region" description="Low complexity" evidence="4">
    <location>
        <begin position="144"/>
        <end position="163"/>
    </location>
</feature>
<dbReference type="FunCoup" id="A0A2T3B0B6">
    <property type="interactions" value="112"/>
</dbReference>
<proteinExistence type="inferred from homology"/>
<feature type="region of interest" description="Disordered" evidence="4">
    <location>
        <begin position="120"/>
        <end position="172"/>
    </location>
</feature>
<reference evidence="7 8" key="1">
    <citation type="journal article" date="2018" name="New Phytol.">
        <title>Comparative genomics and transcriptomics depict ericoid mycorrhizal fungi as versatile saprotrophs and plant mutualists.</title>
        <authorList>
            <person name="Martino E."/>
            <person name="Morin E."/>
            <person name="Grelet G.A."/>
            <person name="Kuo A."/>
            <person name="Kohler A."/>
            <person name="Daghino S."/>
            <person name="Barry K.W."/>
            <person name="Cichocki N."/>
            <person name="Clum A."/>
            <person name="Dockter R.B."/>
            <person name="Hainaut M."/>
            <person name="Kuo R.C."/>
            <person name="LaButti K."/>
            <person name="Lindahl B.D."/>
            <person name="Lindquist E.A."/>
            <person name="Lipzen A."/>
            <person name="Khouja H.R."/>
            <person name="Magnuson J."/>
            <person name="Murat C."/>
            <person name="Ohm R.A."/>
            <person name="Singer S.W."/>
            <person name="Spatafora J.W."/>
            <person name="Wang M."/>
            <person name="Veneault-Fourrey C."/>
            <person name="Henrissat B."/>
            <person name="Grigoriev I.V."/>
            <person name="Martin F.M."/>
            <person name="Perotto S."/>
        </authorList>
    </citation>
    <scope>NUCLEOTIDE SEQUENCE [LARGE SCALE GENOMIC DNA]</scope>
    <source>
        <strain evidence="7 8">ATCC 22711</strain>
    </source>
</reference>
<evidence type="ECO:0008006" key="9">
    <source>
        <dbReference type="Google" id="ProtNLM"/>
    </source>
</evidence>
<evidence type="ECO:0000259" key="5">
    <source>
        <dbReference type="PROSITE" id="PS50968"/>
    </source>
</evidence>
<feature type="region of interest" description="Disordered" evidence="4">
    <location>
        <begin position="350"/>
        <end position="369"/>
    </location>
</feature>
<dbReference type="GeneID" id="36568970"/>
<dbReference type="InterPro" id="IPR004167">
    <property type="entry name" value="PSBD"/>
</dbReference>
<dbReference type="InterPro" id="IPR011053">
    <property type="entry name" value="Single_hybrid_motif"/>
</dbReference>
<name>A0A2T3B0B6_AMORE</name>